<evidence type="ECO:0000256" key="2">
    <source>
        <dbReference type="ARBA" id="ARBA00008685"/>
    </source>
</evidence>
<evidence type="ECO:0000256" key="6">
    <source>
        <dbReference type="ARBA" id="ARBA00023136"/>
    </source>
</evidence>
<keyword evidence="5 9" id="KW-1133">Transmembrane helix</keyword>
<dbReference type="STRING" id="7222.B4J9E9"/>
<accession>B4J9E9</accession>
<gene>
    <name evidence="11" type="primary">Dgri\GH20458</name>
    <name evidence="11" type="ORF">Dgri_GH20458</name>
</gene>
<dbReference type="OMA" id="MYSIWRS"/>
<keyword evidence="8" id="KW-0325">Glycoprotein</keyword>
<keyword evidence="3" id="KW-1003">Cell membrane</keyword>
<name>B4J9E9_DROGR</name>
<protein>
    <submittedName>
        <fullName evidence="11">GH20458</fullName>
    </submittedName>
</protein>
<evidence type="ECO:0000256" key="4">
    <source>
        <dbReference type="ARBA" id="ARBA00022692"/>
    </source>
</evidence>
<dbReference type="PANTHER" id="PTHR42643">
    <property type="entry name" value="IONOTROPIC RECEPTOR 20A-RELATED"/>
    <property type="match status" value="1"/>
</dbReference>
<dbReference type="InParanoid" id="B4J9E9"/>
<evidence type="ECO:0000256" key="7">
    <source>
        <dbReference type="ARBA" id="ARBA00023170"/>
    </source>
</evidence>
<evidence type="ECO:0000256" key="3">
    <source>
        <dbReference type="ARBA" id="ARBA00022475"/>
    </source>
</evidence>
<evidence type="ECO:0000256" key="1">
    <source>
        <dbReference type="ARBA" id="ARBA00004651"/>
    </source>
</evidence>
<evidence type="ECO:0000256" key="5">
    <source>
        <dbReference type="ARBA" id="ARBA00022989"/>
    </source>
</evidence>
<dbReference type="SUPFAM" id="SSF53850">
    <property type="entry name" value="Periplasmic binding protein-like II"/>
    <property type="match status" value="1"/>
</dbReference>
<feature type="domain" description="Ionotropic glutamate receptor C-terminal" evidence="10">
    <location>
        <begin position="355"/>
        <end position="631"/>
    </location>
</feature>
<dbReference type="GO" id="GO:0015276">
    <property type="term" value="F:ligand-gated monoatomic ion channel activity"/>
    <property type="evidence" value="ECO:0007669"/>
    <property type="project" value="InterPro"/>
</dbReference>
<organism evidence="12">
    <name type="scientific">Drosophila grimshawi</name>
    <name type="common">Hawaiian fruit fly</name>
    <name type="synonym">Idiomyia grimshawi</name>
    <dbReference type="NCBI Taxonomy" id="7222"/>
    <lineage>
        <taxon>Eukaryota</taxon>
        <taxon>Metazoa</taxon>
        <taxon>Ecdysozoa</taxon>
        <taxon>Arthropoda</taxon>
        <taxon>Hexapoda</taxon>
        <taxon>Insecta</taxon>
        <taxon>Pterygota</taxon>
        <taxon>Neoptera</taxon>
        <taxon>Endopterygota</taxon>
        <taxon>Diptera</taxon>
        <taxon>Brachycera</taxon>
        <taxon>Muscomorpha</taxon>
        <taxon>Ephydroidea</taxon>
        <taxon>Drosophilidae</taxon>
        <taxon>Drosophila</taxon>
        <taxon>Hawaiian Drosophila</taxon>
    </lineage>
</organism>
<dbReference type="Proteomes" id="UP000001070">
    <property type="component" value="Unassembled WGS sequence"/>
</dbReference>
<dbReference type="AlphaFoldDB" id="B4J9E9"/>
<evidence type="ECO:0000256" key="8">
    <source>
        <dbReference type="ARBA" id="ARBA00023180"/>
    </source>
</evidence>
<dbReference type="Pfam" id="PF00060">
    <property type="entry name" value="Lig_chan"/>
    <property type="match status" value="1"/>
</dbReference>
<comment type="subcellular location">
    <subcellularLocation>
        <location evidence="1">Cell membrane</location>
        <topology evidence="1">Multi-pass membrane protein</topology>
    </subcellularLocation>
</comment>
<keyword evidence="6 9" id="KW-0472">Membrane</keyword>
<feature type="transmembrane region" description="Helical" evidence="9">
    <location>
        <begin position="621"/>
        <end position="641"/>
    </location>
</feature>
<proteinExistence type="inferred from homology"/>
<dbReference type="Gene3D" id="1.10.287.70">
    <property type="match status" value="1"/>
</dbReference>
<evidence type="ECO:0000313" key="11">
    <source>
        <dbReference type="EMBL" id="EDW01430.1"/>
    </source>
</evidence>
<evidence type="ECO:0000259" key="10">
    <source>
        <dbReference type="Pfam" id="PF00060"/>
    </source>
</evidence>
<reference evidence="11 12" key="1">
    <citation type="journal article" date="2007" name="Nature">
        <title>Evolution of genes and genomes on the Drosophila phylogeny.</title>
        <authorList>
            <consortium name="Drosophila 12 Genomes Consortium"/>
            <person name="Clark A.G."/>
            <person name="Eisen M.B."/>
            <person name="Smith D.R."/>
            <person name="Bergman C.M."/>
            <person name="Oliver B."/>
            <person name="Markow T.A."/>
            <person name="Kaufman T.C."/>
            <person name="Kellis M."/>
            <person name="Gelbart W."/>
            <person name="Iyer V.N."/>
            <person name="Pollard D.A."/>
            <person name="Sackton T.B."/>
            <person name="Larracuente A.M."/>
            <person name="Singh N.D."/>
            <person name="Abad J.P."/>
            <person name="Abt D.N."/>
            <person name="Adryan B."/>
            <person name="Aguade M."/>
            <person name="Akashi H."/>
            <person name="Anderson W.W."/>
            <person name="Aquadro C.F."/>
            <person name="Ardell D.H."/>
            <person name="Arguello R."/>
            <person name="Artieri C.G."/>
            <person name="Barbash D.A."/>
            <person name="Barker D."/>
            <person name="Barsanti P."/>
            <person name="Batterham P."/>
            <person name="Batzoglou S."/>
            <person name="Begun D."/>
            <person name="Bhutkar A."/>
            <person name="Blanco E."/>
            <person name="Bosak S.A."/>
            <person name="Bradley R.K."/>
            <person name="Brand A.D."/>
            <person name="Brent M.R."/>
            <person name="Brooks A.N."/>
            <person name="Brown R.H."/>
            <person name="Butlin R.K."/>
            <person name="Caggese C."/>
            <person name="Calvi B.R."/>
            <person name="Bernardo de Carvalho A."/>
            <person name="Caspi A."/>
            <person name="Castrezana S."/>
            <person name="Celniker S.E."/>
            <person name="Chang J.L."/>
            <person name="Chapple C."/>
            <person name="Chatterji S."/>
            <person name="Chinwalla A."/>
            <person name="Civetta A."/>
            <person name="Clifton S.W."/>
            <person name="Comeron J.M."/>
            <person name="Costello J.C."/>
            <person name="Coyne J.A."/>
            <person name="Daub J."/>
            <person name="David R.G."/>
            <person name="Delcher A.L."/>
            <person name="Delehaunty K."/>
            <person name="Do C.B."/>
            <person name="Ebling H."/>
            <person name="Edwards K."/>
            <person name="Eickbush T."/>
            <person name="Evans J.D."/>
            <person name="Filipski A."/>
            <person name="Findeiss S."/>
            <person name="Freyhult E."/>
            <person name="Fulton L."/>
            <person name="Fulton R."/>
            <person name="Garcia A.C."/>
            <person name="Gardiner A."/>
            <person name="Garfield D.A."/>
            <person name="Garvin B.E."/>
            <person name="Gibson G."/>
            <person name="Gilbert D."/>
            <person name="Gnerre S."/>
            <person name="Godfrey J."/>
            <person name="Good R."/>
            <person name="Gotea V."/>
            <person name="Gravely B."/>
            <person name="Greenberg A.J."/>
            <person name="Griffiths-Jones S."/>
            <person name="Gross S."/>
            <person name="Guigo R."/>
            <person name="Gustafson E.A."/>
            <person name="Haerty W."/>
            <person name="Hahn M.W."/>
            <person name="Halligan D.L."/>
            <person name="Halpern A.L."/>
            <person name="Halter G.M."/>
            <person name="Han M.V."/>
            <person name="Heger A."/>
            <person name="Hillier L."/>
            <person name="Hinrichs A.S."/>
            <person name="Holmes I."/>
            <person name="Hoskins R.A."/>
            <person name="Hubisz M.J."/>
            <person name="Hultmark D."/>
            <person name="Huntley M.A."/>
            <person name="Jaffe D.B."/>
            <person name="Jagadeeshan S."/>
            <person name="Jeck W.R."/>
            <person name="Johnson J."/>
            <person name="Jones C.D."/>
            <person name="Jordan W.C."/>
            <person name="Karpen G.H."/>
            <person name="Kataoka E."/>
            <person name="Keightley P.D."/>
            <person name="Kheradpour P."/>
            <person name="Kirkness E.F."/>
            <person name="Koerich L.B."/>
            <person name="Kristiansen K."/>
            <person name="Kudrna D."/>
            <person name="Kulathinal R.J."/>
            <person name="Kumar S."/>
            <person name="Kwok R."/>
            <person name="Lander E."/>
            <person name="Langley C.H."/>
            <person name="Lapoint R."/>
            <person name="Lazzaro B.P."/>
            <person name="Lee S.J."/>
            <person name="Levesque L."/>
            <person name="Li R."/>
            <person name="Lin C.F."/>
            <person name="Lin M.F."/>
            <person name="Lindblad-Toh K."/>
            <person name="Llopart A."/>
            <person name="Long M."/>
            <person name="Low L."/>
            <person name="Lozovsky E."/>
            <person name="Lu J."/>
            <person name="Luo M."/>
            <person name="Machado C.A."/>
            <person name="Makalowski W."/>
            <person name="Marzo M."/>
            <person name="Matsuda M."/>
            <person name="Matzkin L."/>
            <person name="McAllister B."/>
            <person name="McBride C.S."/>
            <person name="McKernan B."/>
            <person name="McKernan K."/>
            <person name="Mendez-Lago M."/>
            <person name="Minx P."/>
            <person name="Mollenhauer M.U."/>
            <person name="Montooth K."/>
            <person name="Mount S.M."/>
            <person name="Mu X."/>
            <person name="Myers E."/>
            <person name="Negre B."/>
            <person name="Newfeld S."/>
            <person name="Nielsen R."/>
            <person name="Noor M.A."/>
            <person name="O'Grady P."/>
            <person name="Pachter L."/>
            <person name="Papaceit M."/>
            <person name="Parisi M.J."/>
            <person name="Parisi M."/>
            <person name="Parts L."/>
            <person name="Pedersen J.S."/>
            <person name="Pesole G."/>
            <person name="Phillippy A.M."/>
            <person name="Ponting C.P."/>
            <person name="Pop M."/>
            <person name="Porcelli D."/>
            <person name="Powell J.R."/>
            <person name="Prohaska S."/>
            <person name="Pruitt K."/>
            <person name="Puig M."/>
            <person name="Quesneville H."/>
            <person name="Ram K.R."/>
            <person name="Rand D."/>
            <person name="Rasmussen M.D."/>
            <person name="Reed L.K."/>
            <person name="Reenan R."/>
            <person name="Reily A."/>
            <person name="Remington K.A."/>
            <person name="Rieger T.T."/>
            <person name="Ritchie M.G."/>
            <person name="Robin C."/>
            <person name="Rogers Y.H."/>
            <person name="Rohde C."/>
            <person name="Rozas J."/>
            <person name="Rubenfield M.J."/>
            <person name="Ruiz A."/>
            <person name="Russo S."/>
            <person name="Salzberg S.L."/>
            <person name="Sanchez-Gracia A."/>
            <person name="Saranga D.J."/>
            <person name="Sato H."/>
            <person name="Schaeffer S.W."/>
            <person name="Schatz M.C."/>
            <person name="Schlenke T."/>
            <person name="Schwartz R."/>
            <person name="Segarra C."/>
            <person name="Singh R.S."/>
            <person name="Sirot L."/>
            <person name="Sirota M."/>
            <person name="Sisneros N.B."/>
            <person name="Smith C.D."/>
            <person name="Smith T.F."/>
            <person name="Spieth J."/>
            <person name="Stage D.E."/>
            <person name="Stark A."/>
            <person name="Stephan W."/>
            <person name="Strausberg R.L."/>
            <person name="Strempel S."/>
            <person name="Sturgill D."/>
            <person name="Sutton G."/>
            <person name="Sutton G.G."/>
            <person name="Tao W."/>
            <person name="Teichmann S."/>
            <person name="Tobari Y.N."/>
            <person name="Tomimura Y."/>
            <person name="Tsolas J.M."/>
            <person name="Valente V.L."/>
            <person name="Venter E."/>
            <person name="Venter J.C."/>
            <person name="Vicario S."/>
            <person name="Vieira F.G."/>
            <person name="Vilella A.J."/>
            <person name="Villasante A."/>
            <person name="Walenz B."/>
            <person name="Wang J."/>
            <person name="Wasserman M."/>
            <person name="Watts T."/>
            <person name="Wilson D."/>
            <person name="Wilson R.K."/>
            <person name="Wing R.A."/>
            <person name="Wolfner M.F."/>
            <person name="Wong A."/>
            <person name="Wong G.K."/>
            <person name="Wu C.I."/>
            <person name="Wu G."/>
            <person name="Yamamoto D."/>
            <person name="Yang H.P."/>
            <person name="Yang S.P."/>
            <person name="Yorke J.A."/>
            <person name="Yoshida K."/>
            <person name="Zdobnov E."/>
            <person name="Zhang P."/>
            <person name="Zhang Y."/>
            <person name="Zimin A.V."/>
            <person name="Baldwin J."/>
            <person name="Abdouelleil A."/>
            <person name="Abdulkadir J."/>
            <person name="Abebe A."/>
            <person name="Abera B."/>
            <person name="Abreu J."/>
            <person name="Acer S.C."/>
            <person name="Aftuck L."/>
            <person name="Alexander A."/>
            <person name="An P."/>
            <person name="Anderson E."/>
            <person name="Anderson S."/>
            <person name="Arachi H."/>
            <person name="Azer M."/>
            <person name="Bachantsang P."/>
            <person name="Barry A."/>
            <person name="Bayul T."/>
            <person name="Berlin A."/>
            <person name="Bessette D."/>
            <person name="Bloom T."/>
            <person name="Blye J."/>
            <person name="Boguslavskiy L."/>
            <person name="Bonnet C."/>
            <person name="Boukhgalter B."/>
            <person name="Bourzgui I."/>
            <person name="Brown A."/>
            <person name="Cahill P."/>
            <person name="Channer S."/>
            <person name="Cheshatsang Y."/>
            <person name="Chuda L."/>
            <person name="Citroen M."/>
            <person name="Collymore A."/>
            <person name="Cooke P."/>
            <person name="Costello M."/>
            <person name="D'Aco K."/>
            <person name="Daza R."/>
            <person name="De Haan G."/>
            <person name="DeGray S."/>
            <person name="DeMaso C."/>
            <person name="Dhargay N."/>
            <person name="Dooley K."/>
            <person name="Dooley E."/>
            <person name="Doricent M."/>
            <person name="Dorje P."/>
            <person name="Dorjee K."/>
            <person name="Dupes A."/>
            <person name="Elong R."/>
            <person name="Falk J."/>
            <person name="Farina A."/>
            <person name="Faro S."/>
            <person name="Ferguson D."/>
            <person name="Fisher S."/>
            <person name="Foley C.D."/>
            <person name="Franke A."/>
            <person name="Friedrich D."/>
            <person name="Gadbois L."/>
            <person name="Gearin G."/>
            <person name="Gearin C.R."/>
            <person name="Giannoukos G."/>
            <person name="Goode T."/>
            <person name="Graham J."/>
            <person name="Grandbois E."/>
            <person name="Grewal S."/>
            <person name="Gyaltsen K."/>
            <person name="Hafez N."/>
            <person name="Hagos B."/>
            <person name="Hall J."/>
            <person name="Henson C."/>
            <person name="Hollinger A."/>
            <person name="Honan T."/>
            <person name="Huard M.D."/>
            <person name="Hughes L."/>
            <person name="Hurhula B."/>
            <person name="Husby M.E."/>
            <person name="Kamat A."/>
            <person name="Kanga B."/>
            <person name="Kashin S."/>
            <person name="Khazanovich D."/>
            <person name="Kisner P."/>
            <person name="Lance K."/>
            <person name="Lara M."/>
            <person name="Lee W."/>
            <person name="Lennon N."/>
            <person name="Letendre F."/>
            <person name="LeVine R."/>
            <person name="Lipovsky A."/>
            <person name="Liu X."/>
            <person name="Liu J."/>
            <person name="Liu S."/>
            <person name="Lokyitsang T."/>
            <person name="Lokyitsang Y."/>
            <person name="Lubonja R."/>
            <person name="Lui A."/>
            <person name="MacDonald P."/>
            <person name="Magnisalis V."/>
            <person name="Maru K."/>
            <person name="Matthews C."/>
            <person name="McCusker W."/>
            <person name="McDonough S."/>
            <person name="Mehta T."/>
            <person name="Meldrim J."/>
            <person name="Meneus L."/>
            <person name="Mihai O."/>
            <person name="Mihalev A."/>
            <person name="Mihova T."/>
            <person name="Mittelman R."/>
            <person name="Mlenga V."/>
            <person name="Montmayeur A."/>
            <person name="Mulrain L."/>
            <person name="Navidi A."/>
            <person name="Naylor J."/>
            <person name="Negash T."/>
            <person name="Nguyen T."/>
            <person name="Nguyen N."/>
            <person name="Nicol R."/>
            <person name="Norbu C."/>
            <person name="Norbu N."/>
            <person name="Novod N."/>
            <person name="O'Neill B."/>
            <person name="Osman S."/>
            <person name="Markiewicz E."/>
            <person name="Oyono O.L."/>
            <person name="Patti C."/>
            <person name="Phunkhang P."/>
            <person name="Pierre F."/>
            <person name="Priest M."/>
            <person name="Raghuraman S."/>
            <person name="Rege F."/>
            <person name="Reyes R."/>
            <person name="Rise C."/>
            <person name="Rogov P."/>
            <person name="Ross K."/>
            <person name="Ryan E."/>
            <person name="Settipalli S."/>
            <person name="Shea T."/>
            <person name="Sherpa N."/>
            <person name="Shi L."/>
            <person name="Shih D."/>
            <person name="Sparrow T."/>
            <person name="Spaulding J."/>
            <person name="Stalker J."/>
            <person name="Stange-Thomann N."/>
            <person name="Stavropoulos S."/>
            <person name="Stone C."/>
            <person name="Strader C."/>
            <person name="Tesfaye S."/>
            <person name="Thomson T."/>
            <person name="Thoulutsang Y."/>
            <person name="Thoulutsang D."/>
            <person name="Topham K."/>
            <person name="Topping I."/>
            <person name="Tsamla T."/>
            <person name="Vassiliev H."/>
            <person name="Vo A."/>
            <person name="Wangchuk T."/>
            <person name="Wangdi T."/>
            <person name="Weiand M."/>
            <person name="Wilkinson J."/>
            <person name="Wilson A."/>
            <person name="Yadav S."/>
            <person name="Young G."/>
            <person name="Yu Q."/>
            <person name="Zembek L."/>
            <person name="Zhong D."/>
            <person name="Zimmer A."/>
            <person name="Zwirko Z."/>
            <person name="Jaffe D.B."/>
            <person name="Alvarez P."/>
            <person name="Brockman W."/>
            <person name="Butler J."/>
            <person name="Chin C."/>
            <person name="Gnerre S."/>
            <person name="Grabherr M."/>
            <person name="Kleber M."/>
            <person name="Mauceli E."/>
            <person name="MacCallum I."/>
        </authorList>
    </citation>
    <scope>NUCLEOTIDE SEQUENCE [LARGE SCALE GENOMIC DNA]</scope>
    <source>
        <strain evidence="12">Tucson 15287-2541.00</strain>
    </source>
</reference>
<dbReference type="InterPro" id="IPR052192">
    <property type="entry name" value="Insect_Ionotropic_Sensory_Rcpt"/>
</dbReference>
<dbReference type="KEGG" id="dgr:6559759"/>
<dbReference type="FunFam" id="3.40.190.10:FF:000312">
    <property type="entry name" value="Ionotropic receptor 41a"/>
    <property type="match status" value="1"/>
</dbReference>
<dbReference type="EMBL" id="CH916367">
    <property type="protein sequence ID" value="EDW01430.1"/>
    <property type="molecule type" value="Genomic_DNA"/>
</dbReference>
<dbReference type="InterPro" id="IPR001320">
    <property type="entry name" value="Iontro_rcpt_C"/>
</dbReference>
<feature type="transmembrane region" description="Helical" evidence="9">
    <location>
        <begin position="355"/>
        <end position="375"/>
    </location>
</feature>
<dbReference type="PhylomeDB" id="B4J9E9"/>
<dbReference type="PANTHER" id="PTHR42643:SF40">
    <property type="entry name" value="IONOTROPIC RECEPTOR 41A-RELATED"/>
    <property type="match status" value="1"/>
</dbReference>
<sequence>MLLVDQSWSLILNIIIKGYLQGNTICVLWHDDYEFQPQNTAQDYSSFLNIQIATLSESFKDNVVDAAARGQQLKELDLSYDDLMLKLTVSIETSHCESFLVFGEYIPRFVAAFPKASMYSIWRSLYSKFVFAYVADELGETIWQDDFFQEQPNILFVVRSYSNATSFDLKTNKYVGPRSEHPEQLQLLDRFDAVGKRFQHKNKLFPDKLRDLQGRELIIAGFDYKPYAIIKHRHTESNARDVALSPDSELADVYIDGTETRVVLNFCEQFNCTVQIDTSDADDWGNIYTNMSGDGAMGMVINHKADICIGAMYSWYEDYTYLDLSMYLVRSGVTCLVPAPLRLASWYLPLQPFQFTLWAAVLICLSIETLGLVLAHRSERKLFVTEKAKSGWWISSKFGLVTTFKLFISQAGNSNARSVTMRVLLFACFLNDIIITSIYGGGLASILTIPSLSEAADTMERMRTQQLQWAANSEAWVLSLRGSDDPLVNELLDNYHTYSDEQLLDLSNRVRMGFTVERLPFGHFAIAEYVNGQAIKRMVIMQEDLYYQYTVAFVPRCWPLLERFNDLIYRWHSSGFDKYWEYRVVADNLNVQIQQHVESTMSGAAQDDVNIEPVTLGMSNFVGILLVWVLGVTVALIVFVAELLAAKFDWQNSCVFK</sequence>
<dbReference type="HOGENOM" id="CLU_025015_0_0_1"/>
<dbReference type="FunCoup" id="B4J9E9">
    <property type="interactions" value="36"/>
</dbReference>
<comment type="similarity">
    <text evidence="2">Belongs to the glutamate-gated ion channel (TC 1.A.10.1) family.</text>
</comment>
<dbReference type="GO" id="GO:0050907">
    <property type="term" value="P:detection of chemical stimulus involved in sensory perception"/>
    <property type="evidence" value="ECO:0007669"/>
    <property type="project" value="UniProtKB-ARBA"/>
</dbReference>
<dbReference type="eggNOG" id="ENOG502S0WT">
    <property type="taxonomic scope" value="Eukaryota"/>
</dbReference>
<keyword evidence="7" id="KW-0675">Receptor</keyword>
<evidence type="ECO:0000256" key="9">
    <source>
        <dbReference type="SAM" id="Phobius"/>
    </source>
</evidence>
<dbReference type="OrthoDB" id="8182981at2759"/>
<evidence type="ECO:0000313" key="12">
    <source>
        <dbReference type="Proteomes" id="UP000001070"/>
    </source>
</evidence>
<dbReference type="Gene3D" id="3.40.190.10">
    <property type="entry name" value="Periplasmic binding protein-like II"/>
    <property type="match status" value="1"/>
</dbReference>
<keyword evidence="4 9" id="KW-0812">Transmembrane</keyword>
<feature type="transmembrane region" description="Helical" evidence="9">
    <location>
        <begin position="423"/>
        <end position="449"/>
    </location>
</feature>
<dbReference type="GO" id="GO:0005886">
    <property type="term" value="C:plasma membrane"/>
    <property type="evidence" value="ECO:0007669"/>
    <property type="project" value="UniProtKB-SubCell"/>
</dbReference>
<keyword evidence="12" id="KW-1185">Reference proteome</keyword>